<accession>A0ABU3SAQ7</accession>
<keyword evidence="2" id="KW-0234">DNA repair</keyword>
<dbReference type="InterPro" id="IPR016194">
    <property type="entry name" value="SPOC-like_C_dom_sf"/>
</dbReference>
<keyword evidence="2" id="KW-0227">DNA damage</keyword>
<dbReference type="SUPFAM" id="SSF100939">
    <property type="entry name" value="SPOC domain-like"/>
    <property type="match status" value="1"/>
</dbReference>
<evidence type="ECO:0000313" key="6">
    <source>
        <dbReference type="Proteomes" id="UP001254257"/>
    </source>
</evidence>
<sequence length="291" mass="32070">MAPRAIWKGVLKVAELTCPVALYTAASTAERISFHTLNRKTGNRVQRQFVDEVTGKPVEHDDQVKGYDRGNGDYIVLEPEEVAAAVPESDKTLDVATFLPCDEIDDVFLDRPYYIAPSTPIASEAFELIREAMVEQQCAALARTVIFRRMRSILIRPYATGLIGTTLNFDYEVRSAEDAFSDLPKMKIQDEMLDLAKHIIETKAGEFNPKSFDDRYEAALADLVKAKIEGRKLKPKKLPPAAKVVDLMEALRLSAKGGGKASSPASKAPNRKAAAKGTKNADQTGERRKAS</sequence>
<dbReference type="NCBIfam" id="TIGR02772">
    <property type="entry name" value="Ku_bact"/>
    <property type="match status" value="1"/>
</dbReference>
<proteinExistence type="inferred from homology"/>
<protein>
    <recommendedName>
        <fullName evidence="2">Non-homologous end joining protein Ku</fullName>
    </recommendedName>
</protein>
<dbReference type="InterPro" id="IPR006164">
    <property type="entry name" value="DNA_bd_Ku70/Ku80"/>
</dbReference>
<dbReference type="SMART" id="SM00559">
    <property type="entry name" value="Ku78"/>
    <property type="match status" value="1"/>
</dbReference>
<dbReference type="HAMAP" id="MF_01875">
    <property type="entry name" value="Prokaryotic_Ku"/>
    <property type="match status" value="1"/>
</dbReference>
<reference evidence="5 6" key="1">
    <citation type="submission" date="2023-09" db="EMBL/GenBank/DDBJ databases">
        <title>Whole genome shotgun sequencing (WGS) of Bosea sp. ZW T0_25, isolated from stored onions (Allium cepa).</title>
        <authorList>
            <person name="Stoll D.A."/>
            <person name="Huch M."/>
        </authorList>
    </citation>
    <scope>NUCLEOTIDE SEQUENCE [LARGE SCALE GENOMIC DNA]</scope>
    <source>
        <strain evidence="5 6">ZW T0_25</strain>
    </source>
</reference>
<name>A0ABU3SAQ7_9HYPH</name>
<gene>
    <name evidence="2" type="primary">ku</name>
    <name evidence="5" type="ORF">RKE40_18125</name>
</gene>
<organism evidence="5 6">
    <name type="scientific">Bosea rubneri</name>
    <dbReference type="NCBI Taxonomy" id="3075434"/>
    <lineage>
        <taxon>Bacteria</taxon>
        <taxon>Pseudomonadati</taxon>
        <taxon>Pseudomonadota</taxon>
        <taxon>Alphaproteobacteria</taxon>
        <taxon>Hyphomicrobiales</taxon>
        <taxon>Boseaceae</taxon>
        <taxon>Bosea</taxon>
    </lineage>
</organism>
<keyword evidence="1 2" id="KW-0238">DNA-binding</keyword>
<comment type="function">
    <text evidence="2">With LigD forms a non-homologous end joining (NHEJ) DNA repair enzyme, which repairs dsDNA breaks with reduced fidelity. Binds linear dsDNA with 5'- and 3'- overhangs but not closed circular dsDNA nor ssDNA. Recruits and stimulates the ligase activity of LigD.</text>
</comment>
<dbReference type="Proteomes" id="UP001254257">
    <property type="component" value="Unassembled WGS sequence"/>
</dbReference>
<evidence type="ECO:0000313" key="5">
    <source>
        <dbReference type="EMBL" id="MDU0341824.1"/>
    </source>
</evidence>
<feature type="domain" description="Ku" evidence="4">
    <location>
        <begin position="55"/>
        <end position="185"/>
    </location>
</feature>
<comment type="similarity">
    <text evidence="2">Belongs to the prokaryotic Ku family.</text>
</comment>
<evidence type="ECO:0000256" key="3">
    <source>
        <dbReference type="SAM" id="MobiDB-lite"/>
    </source>
</evidence>
<evidence type="ECO:0000256" key="1">
    <source>
        <dbReference type="ARBA" id="ARBA00023125"/>
    </source>
</evidence>
<dbReference type="Gene3D" id="2.40.290.10">
    <property type="match status" value="1"/>
</dbReference>
<keyword evidence="6" id="KW-1185">Reference proteome</keyword>
<dbReference type="RefSeq" id="WP_316019634.1">
    <property type="nucleotide sequence ID" value="NZ_JAWDID010000029.1"/>
</dbReference>
<comment type="subunit">
    <text evidence="2">Homodimer. Interacts with LigD.</text>
</comment>
<dbReference type="PANTHER" id="PTHR41251">
    <property type="entry name" value="NON-HOMOLOGOUS END JOINING PROTEIN KU"/>
    <property type="match status" value="1"/>
</dbReference>
<dbReference type="EMBL" id="JAWDID010000029">
    <property type="protein sequence ID" value="MDU0341824.1"/>
    <property type="molecule type" value="Genomic_DNA"/>
</dbReference>
<dbReference type="InterPro" id="IPR009187">
    <property type="entry name" value="Prok_Ku"/>
</dbReference>
<evidence type="ECO:0000259" key="4">
    <source>
        <dbReference type="SMART" id="SM00559"/>
    </source>
</evidence>
<dbReference type="Pfam" id="PF02735">
    <property type="entry name" value="Ku"/>
    <property type="match status" value="1"/>
</dbReference>
<comment type="caution">
    <text evidence="5">The sequence shown here is derived from an EMBL/GenBank/DDBJ whole genome shotgun (WGS) entry which is preliminary data.</text>
</comment>
<keyword evidence="2" id="KW-0233">DNA recombination</keyword>
<evidence type="ECO:0000256" key="2">
    <source>
        <dbReference type="HAMAP-Rule" id="MF_01875"/>
    </source>
</evidence>
<dbReference type="PIRSF" id="PIRSF006493">
    <property type="entry name" value="Prok_Ku"/>
    <property type="match status" value="1"/>
</dbReference>
<dbReference type="CDD" id="cd00789">
    <property type="entry name" value="KU_like"/>
    <property type="match status" value="1"/>
</dbReference>
<dbReference type="PANTHER" id="PTHR41251:SF1">
    <property type="entry name" value="NON-HOMOLOGOUS END JOINING PROTEIN KU"/>
    <property type="match status" value="1"/>
</dbReference>
<feature type="region of interest" description="Disordered" evidence="3">
    <location>
        <begin position="256"/>
        <end position="291"/>
    </location>
</feature>